<feature type="compositionally biased region" description="Acidic residues" evidence="1">
    <location>
        <begin position="176"/>
        <end position="186"/>
    </location>
</feature>
<sequence length="201" mass="22641">MRLGNNCHDCHPLAWRPFAFFWRMPQLPSWENLFPLPNLGKASVFVHNDNCVLTVERHVTMVNTNIVYTMNVEHMKQRFLMGRVFGKPESTEGCDVNALDANWFMAYKVFTDEPNMLLEGFNDPNLILVDLDYDLIICFPQPPKVGTNGAHFKVGPEDSECTVSWVLRKRRRENDGDGEDENEGEGEGTGLGLGGGHGLGV</sequence>
<keyword evidence="3" id="KW-1185">Reference proteome</keyword>
<evidence type="ECO:0000256" key="1">
    <source>
        <dbReference type="SAM" id="MobiDB-lite"/>
    </source>
</evidence>
<protein>
    <submittedName>
        <fullName evidence="2">Uncharacterized protein</fullName>
    </submittedName>
</protein>
<name>A0A540NKX8_MALBA</name>
<dbReference type="EMBL" id="VIEB01000031">
    <property type="protein sequence ID" value="TQE11293.1"/>
    <property type="molecule type" value="Genomic_DNA"/>
</dbReference>
<feature type="region of interest" description="Disordered" evidence="1">
    <location>
        <begin position="172"/>
        <end position="201"/>
    </location>
</feature>
<proteinExistence type="predicted"/>
<gene>
    <name evidence="2" type="ORF">C1H46_003027</name>
</gene>
<evidence type="ECO:0000313" key="3">
    <source>
        <dbReference type="Proteomes" id="UP000315295"/>
    </source>
</evidence>
<evidence type="ECO:0000313" key="2">
    <source>
        <dbReference type="EMBL" id="TQE11293.1"/>
    </source>
</evidence>
<dbReference type="Proteomes" id="UP000315295">
    <property type="component" value="Unassembled WGS sequence"/>
</dbReference>
<reference evidence="2 3" key="1">
    <citation type="journal article" date="2019" name="G3 (Bethesda)">
        <title>Sequencing of a Wild Apple (Malus baccata) Genome Unravels the Differences Between Cultivated and Wild Apple Species Regarding Disease Resistance and Cold Tolerance.</title>
        <authorList>
            <person name="Chen X."/>
        </authorList>
    </citation>
    <scope>NUCLEOTIDE SEQUENCE [LARGE SCALE GENOMIC DNA]</scope>
    <source>
        <strain evidence="3">cv. Shandingzi</strain>
        <tissue evidence="2">Leaves</tissue>
    </source>
</reference>
<comment type="caution">
    <text evidence="2">The sequence shown here is derived from an EMBL/GenBank/DDBJ whole genome shotgun (WGS) entry which is preliminary data.</text>
</comment>
<feature type="compositionally biased region" description="Gly residues" evidence="1">
    <location>
        <begin position="187"/>
        <end position="201"/>
    </location>
</feature>
<accession>A0A540NKX8</accession>
<dbReference type="AlphaFoldDB" id="A0A540NKX8"/>
<organism evidence="2 3">
    <name type="scientific">Malus baccata</name>
    <name type="common">Siberian crab apple</name>
    <name type="synonym">Pyrus baccata</name>
    <dbReference type="NCBI Taxonomy" id="106549"/>
    <lineage>
        <taxon>Eukaryota</taxon>
        <taxon>Viridiplantae</taxon>
        <taxon>Streptophyta</taxon>
        <taxon>Embryophyta</taxon>
        <taxon>Tracheophyta</taxon>
        <taxon>Spermatophyta</taxon>
        <taxon>Magnoliopsida</taxon>
        <taxon>eudicotyledons</taxon>
        <taxon>Gunneridae</taxon>
        <taxon>Pentapetalae</taxon>
        <taxon>rosids</taxon>
        <taxon>fabids</taxon>
        <taxon>Rosales</taxon>
        <taxon>Rosaceae</taxon>
        <taxon>Amygdaloideae</taxon>
        <taxon>Maleae</taxon>
        <taxon>Malus</taxon>
    </lineage>
</organism>